<dbReference type="GO" id="GO:0008270">
    <property type="term" value="F:zinc ion binding"/>
    <property type="evidence" value="ECO:0007669"/>
    <property type="project" value="UniProtKB-KW"/>
</dbReference>
<dbReference type="PROSITE" id="PS50158">
    <property type="entry name" value="ZF_CCHC"/>
    <property type="match status" value="1"/>
</dbReference>
<dbReference type="EMBL" id="CAJNDS010000535">
    <property type="protein sequence ID" value="CAE7216267.1"/>
    <property type="molecule type" value="Genomic_DNA"/>
</dbReference>
<evidence type="ECO:0000256" key="2">
    <source>
        <dbReference type="ARBA" id="ARBA00022771"/>
    </source>
</evidence>
<keyword evidence="1" id="KW-0479">Metal-binding</keyword>
<evidence type="ECO:0000256" key="4">
    <source>
        <dbReference type="PROSITE-ProRule" id="PRU00047"/>
    </source>
</evidence>
<keyword evidence="6" id="KW-0732">Signal</keyword>
<dbReference type="OrthoDB" id="427406at2759"/>
<dbReference type="PANTHER" id="PTHR45969">
    <property type="entry name" value="RING ZINC FINGER PROTEIN-RELATED"/>
    <property type="match status" value="1"/>
</dbReference>
<dbReference type="PANTHER" id="PTHR45969:SF69">
    <property type="entry name" value="FINGER DOMAIN PROTEIN, PUTATIVE (AFU_ORTHOLOGUE AFUA_3G12190)-RELATED"/>
    <property type="match status" value="1"/>
</dbReference>
<dbReference type="SMART" id="SM00184">
    <property type="entry name" value="RING"/>
    <property type="match status" value="1"/>
</dbReference>
<feature type="compositionally biased region" description="Low complexity" evidence="5">
    <location>
        <begin position="658"/>
        <end position="679"/>
    </location>
</feature>
<dbReference type="GO" id="GO:0061630">
    <property type="term" value="F:ubiquitin protein ligase activity"/>
    <property type="evidence" value="ECO:0007669"/>
    <property type="project" value="TreeGrafter"/>
</dbReference>
<evidence type="ECO:0000313" key="9">
    <source>
        <dbReference type="EMBL" id="CAE7216267.1"/>
    </source>
</evidence>
<feature type="chain" id="PRO_5032920724" evidence="6">
    <location>
        <begin position="21"/>
        <end position="1154"/>
    </location>
</feature>
<proteinExistence type="predicted"/>
<feature type="region of interest" description="Disordered" evidence="5">
    <location>
        <begin position="920"/>
        <end position="976"/>
    </location>
</feature>
<dbReference type="InterPro" id="IPR001878">
    <property type="entry name" value="Znf_CCHC"/>
</dbReference>
<feature type="domain" description="CCHC-type" evidence="8">
    <location>
        <begin position="561"/>
        <end position="575"/>
    </location>
</feature>
<dbReference type="Pfam" id="PF13639">
    <property type="entry name" value="zf-RING_2"/>
    <property type="match status" value="1"/>
</dbReference>
<feature type="signal peptide" evidence="6">
    <location>
        <begin position="1"/>
        <end position="20"/>
    </location>
</feature>
<feature type="region of interest" description="Disordered" evidence="5">
    <location>
        <begin position="654"/>
        <end position="713"/>
    </location>
</feature>
<reference evidence="9" key="1">
    <citation type="submission" date="2021-02" db="EMBL/GenBank/DDBJ databases">
        <authorList>
            <person name="Dougan E. K."/>
            <person name="Rhodes N."/>
            <person name="Thang M."/>
            <person name="Chan C."/>
        </authorList>
    </citation>
    <scope>NUCLEOTIDE SEQUENCE</scope>
</reference>
<evidence type="ECO:0000256" key="3">
    <source>
        <dbReference type="ARBA" id="ARBA00022833"/>
    </source>
</evidence>
<dbReference type="AlphaFoldDB" id="A0A812K3V1"/>
<comment type="caution">
    <text evidence="9">The sequence shown here is derived from an EMBL/GenBank/DDBJ whole genome shotgun (WGS) entry which is preliminary data.</text>
</comment>
<keyword evidence="3" id="KW-0862">Zinc</keyword>
<organism evidence="9 10">
    <name type="scientific">Symbiodinium natans</name>
    <dbReference type="NCBI Taxonomy" id="878477"/>
    <lineage>
        <taxon>Eukaryota</taxon>
        <taxon>Sar</taxon>
        <taxon>Alveolata</taxon>
        <taxon>Dinophyceae</taxon>
        <taxon>Suessiales</taxon>
        <taxon>Symbiodiniaceae</taxon>
        <taxon>Symbiodinium</taxon>
    </lineage>
</organism>
<name>A0A812K3V1_9DINO</name>
<dbReference type="GO" id="GO:0016567">
    <property type="term" value="P:protein ubiquitination"/>
    <property type="evidence" value="ECO:0007669"/>
    <property type="project" value="TreeGrafter"/>
</dbReference>
<keyword evidence="10" id="KW-1185">Reference proteome</keyword>
<dbReference type="Gene3D" id="3.30.40.10">
    <property type="entry name" value="Zinc/RING finger domain, C3HC4 (zinc finger)"/>
    <property type="match status" value="1"/>
</dbReference>
<dbReference type="InterPro" id="IPR001841">
    <property type="entry name" value="Znf_RING"/>
</dbReference>
<feature type="region of interest" description="Disordered" evidence="5">
    <location>
        <begin position="456"/>
        <end position="481"/>
    </location>
</feature>
<accession>A0A812K3V1</accession>
<evidence type="ECO:0000256" key="1">
    <source>
        <dbReference type="ARBA" id="ARBA00022723"/>
    </source>
</evidence>
<keyword evidence="2 4" id="KW-0863">Zinc-finger</keyword>
<evidence type="ECO:0000256" key="6">
    <source>
        <dbReference type="SAM" id="SignalP"/>
    </source>
</evidence>
<dbReference type="SUPFAM" id="SSF57850">
    <property type="entry name" value="RING/U-box"/>
    <property type="match status" value="1"/>
</dbReference>
<gene>
    <name evidence="9" type="primary">Rnf167</name>
    <name evidence="9" type="ORF">SNAT2548_LOCUS7618</name>
</gene>
<sequence>MKPSVVTCFLLLLVFGLGSGAHAPLPGPTWEVASSRLHRRMRLHGAAQFRSWTRWSKPDGTPFSPHLPGRGPRNSRESTPYMTSFWYSHHEMYATEPFTPDWVDEWSAHVYGDAQPDPDATIGYSAMAFTEAGYLLPQQNRLSAVGGGQERCGLRAFPFVSVPNVLLILLGQMVAICKALCAVCPSLGIVCVLALLVSVTGDSEHTAATAATDVLTWSIAAEGDPSRKAALLTMSLKGTAYEFCRTIPPMTLIHGGAINGHHVDPLTYIMHALAERFADLGEELRLTSITDLFNFSRQGNERIDELITRFDLIRQRSFDLGQLTMSITGLAYILLRACEVNDSELLQLLLPLQGRFPNDEQEFQVLKTQLRRMGHIVEHSPGNIAAALRGRNSQPQYLATDPSVSTAEHHAAYMAHGAAEQSSSAAASWGYGGDEFSGSGLQFEVQQQSAFLADLESDGATDTDTASSTGHTEVPSATPEGWTDEASLQEHLFWSYSRAKATWRKYMGRPTRAVRRFTRRYIGRQSGKGKGKNKSWGKGRRPNVAAFLASLDDEEDGQRMRCFRCGSENHLSRECHLPRTDGHQHQVSTAGAAPNPNFYASAGVADEIPAQGPLADFVFMAVPSDQAAGDTDSSWSFATDNDAWATYLRSRGAFHPPGSNAQSSQAQAGAQASANTAGSMPHPPHMGYSGLGPNPCARGPGPQVPPGMQAGAQVPLPPVATQVIWTQSPPTLPTWAQMPLFSFLQPTHHEAPAHVPLVGGLHGSGEPGLSSLEGPATHAIDGLAATTVLTTRRWLGEAIEGEPGMGIVSRLEGAQQGQIETFRQAQQVVQTRRSQQRNRHRRVIQVPDTWDHHDYDALDDSCALCREEYLERDSVVRLVCRHLYHTACWTEYLMHPQARMSCPVCRGSARVIARFSYRADYETPGPSQPTSEHPSRAASEESRATDAGARTPTRRPETYEMNTPPPAAAADEEPGESPYNFEAFHASRIFPWWPSVPECEGSQAMVLHSTSHQDYQCILIDPGAYTNLAGLRWVRQLAHKCSSLGLPVTQRQLNAPLSIAGVGQGTQQCTWSVKLPIGVHAIKDGEECNSRCHFEAPVVGGTGAGLPALLGLRSLRAKNAILVLSEQDEDLKLLIPGPGGWEYERVQVLSSIHS</sequence>
<dbReference type="Proteomes" id="UP000604046">
    <property type="component" value="Unassembled WGS sequence"/>
</dbReference>
<dbReference type="PROSITE" id="PS50089">
    <property type="entry name" value="ZF_RING_2"/>
    <property type="match status" value="1"/>
</dbReference>
<evidence type="ECO:0000259" key="7">
    <source>
        <dbReference type="PROSITE" id="PS50089"/>
    </source>
</evidence>
<dbReference type="InterPro" id="IPR013083">
    <property type="entry name" value="Znf_RING/FYVE/PHD"/>
</dbReference>
<feature type="domain" description="RING-type" evidence="7">
    <location>
        <begin position="862"/>
        <end position="906"/>
    </location>
</feature>
<evidence type="ECO:0000259" key="8">
    <source>
        <dbReference type="PROSITE" id="PS50158"/>
    </source>
</evidence>
<dbReference type="GO" id="GO:0003676">
    <property type="term" value="F:nucleic acid binding"/>
    <property type="evidence" value="ECO:0007669"/>
    <property type="project" value="InterPro"/>
</dbReference>
<evidence type="ECO:0000256" key="5">
    <source>
        <dbReference type="SAM" id="MobiDB-lite"/>
    </source>
</evidence>
<evidence type="ECO:0000313" key="10">
    <source>
        <dbReference type="Proteomes" id="UP000604046"/>
    </source>
</evidence>
<protein>
    <submittedName>
        <fullName evidence="9">Rnf167 protein</fullName>
    </submittedName>
</protein>
<dbReference type="CDD" id="cd16448">
    <property type="entry name" value="RING-H2"/>
    <property type="match status" value="1"/>
</dbReference>
<feature type="compositionally biased region" description="Basic and acidic residues" evidence="5">
    <location>
        <begin position="933"/>
        <end position="944"/>
    </location>
</feature>